<dbReference type="GO" id="GO:0070497">
    <property type="term" value="F:6-carboxytetrahydropterin synthase activity"/>
    <property type="evidence" value="ECO:0007669"/>
    <property type="project" value="UniProtKB-EC"/>
</dbReference>
<sequence>MASLFVNNLTVIDFSYLDAERGIVGESWIVDLELGGELNAEGMVFDFGHVKKAIKTALDNGMDHRFVIPLQLDGLEVEQGPEYSRIRRLAADGSLMLDYRAPNQAFYWLQATAVTPQTALRDLQQQVRAVVPANVQQIKLSLRTEDHQDAYYHYSHGLKKHDGDCQRMVHGHRSRLIIEQDGRRQPELEQQFARHWQDIYLITREDIRQEIKVLDTPCYAMSYEAAQGHFELTLPVTRCDVLDTDTTVELIAQHLVHRLSARAPDSHWCVRAFEGVNKGAIAAHPAATAQAL</sequence>
<gene>
    <name evidence="7" type="ORF">E4656_05295</name>
</gene>
<organism evidence="7 8">
    <name type="scientific">Natronospirillum operosum</name>
    <dbReference type="NCBI Taxonomy" id="2759953"/>
    <lineage>
        <taxon>Bacteria</taxon>
        <taxon>Pseudomonadati</taxon>
        <taxon>Pseudomonadota</taxon>
        <taxon>Gammaproteobacteria</taxon>
        <taxon>Oceanospirillales</taxon>
        <taxon>Natronospirillaceae</taxon>
        <taxon>Natronospirillum</taxon>
    </lineage>
</organism>
<keyword evidence="8" id="KW-1185">Reference proteome</keyword>
<dbReference type="InterPro" id="IPR007115">
    <property type="entry name" value="6-PTP_synth/QueD"/>
</dbReference>
<comment type="caution">
    <text evidence="7">The sequence shown here is derived from an EMBL/GenBank/DDBJ whole genome shotgun (WGS) entry which is preliminary data.</text>
</comment>
<evidence type="ECO:0000256" key="5">
    <source>
        <dbReference type="ARBA" id="ARBA00031449"/>
    </source>
</evidence>
<reference evidence="7 8" key="1">
    <citation type="submission" date="2019-04" db="EMBL/GenBank/DDBJ databases">
        <title>Natronospirillum operosus gen. nov., sp. nov., a haloalkaliphilic satellite isolated from decaying biomass of laboratory culture of cyanobacterium Geitlerinema sp. and proposal of Natronospirillaceae fam. nov. and Saccharospirillaceae fam. nov.</title>
        <authorList>
            <person name="Kevbrin V."/>
            <person name="Boltyanskaya Y."/>
            <person name="Koziaeva V."/>
            <person name="Grouzdev D.S."/>
            <person name="Park M."/>
            <person name="Cho J."/>
        </authorList>
    </citation>
    <scope>NUCLEOTIDE SEQUENCE [LARGE SCALE GENOMIC DNA]</scope>
    <source>
        <strain evidence="7 8">G-116</strain>
    </source>
</reference>
<evidence type="ECO:0000313" key="7">
    <source>
        <dbReference type="EMBL" id="TGG95823.1"/>
    </source>
</evidence>
<protein>
    <recommendedName>
        <fullName evidence="4">6-carboxy-5,6,7,8-tetrahydropterin synthase</fullName>
        <ecNumber evidence="3">4.1.2.50</ecNumber>
    </recommendedName>
    <alternativeName>
        <fullName evidence="5">Queuosine biosynthesis protein QueD</fullName>
    </alternativeName>
</protein>
<dbReference type="Proteomes" id="UP000297475">
    <property type="component" value="Unassembled WGS sequence"/>
</dbReference>
<comment type="similarity">
    <text evidence="2">Belongs to the PTPS family. QueD subfamily.</text>
</comment>
<dbReference type="UniPathway" id="UPA00391"/>
<dbReference type="AlphaFoldDB" id="A0A4Z0WJU1"/>
<dbReference type="SUPFAM" id="SSF55620">
    <property type="entry name" value="Tetrahydrobiopterin biosynthesis enzymes-like"/>
    <property type="match status" value="2"/>
</dbReference>
<comment type="pathway">
    <text evidence="1">Purine metabolism; 7-cyano-7-deazaguanine biosynthesis.</text>
</comment>
<evidence type="ECO:0000313" key="8">
    <source>
        <dbReference type="Proteomes" id="UP000297475"/>
    </source>
</evidence>
<comment type="catalytic activity">
    <reaction evidence="6">
        <text>7,8-dihydroneopterin 3'-triphosphate + H2O = 6-carboxy-5,6,7,8-tetrahydropterin + triphosphate + acetaldehyde + 2 H(+)</text>
        <dbReference type="Rhea" id="RHEA:27966"/>
        <dbReference type="ChEBI" id="CHEBI:15343"/>
        <dbReference type="ChEBI" id="CHEBI:15377"/>
        <dbReference type="ChEBI" id="CHEBI:15378"/>
        <dbReference type="ChEBI" id="CHEBI:18036"/>
        <dbReference type="ChEBI" id="CHEBI:58462"/>
        <dbReference type="ChEBI" id="CHEBI:61032"/>
        <dbReference type="EC" id="4.1.2.50"/>
    </reaction>
</comment>
<evidence type="ECO:0000256" key="6">
    <source>
        <dbReference type="ARBA" id="ARBA00048807"/>
    </source>
</evidence>
<name>A0A4Z0WJU1_9GAMM</name>
<dbReference type="EMBL" id="SRMF01000001">
    <property type="protein sequence ID" value="TGG95823.1"/>
    <property type="molecule type" value="Genomic_DNA"/>
</dbReference>
<dbReference type="InterPro" id="IPR038418">
    <property type="entry name" value="6-PTP_synth/QueD_sf"/>
</dbReference>
<dbReference type="EC" id="4.1.2.50" evidence="3"/>
<accession>A0A4Z0WJU1</accession>
<dbReference type="Pfam" id="PF01242">
    <property type="entry name" value="PTPS"/>
    <property type="match status" value="2"/>
</dbReference>
<evidence type="ECO:0000256" key="3">
    <source>
        <dbReference type="ARBA" id="ARBA00012982"/>
    </source>
</evidence>
<evidence type="ECO:0000256" key="4">
    <source>
        <dbReference type="ARBA" id="ARBA00018141"/>
    </source>
</evidence>
<dbReference type="Gene3D" id="3.30.479.10">
    <property type="entry name" value="6-pyruvoyl tetrahydropterin synthase/QueD"/>
    <property type="match status" value="2"/>
</dbReference>
<proteinExistence type="inferred from homology"/>
<dbReference type="OrthoDB" id="5820615at2"/>
<dbReference type="RefSeq" id="WP_135481798.1">
    <property type="nucleotide sequence ID" value="NZ_SRMF01000001.1"/>
</dbReference>
<evidence type="ECO:0000256" key="1">
    <source>
        <dbReference type="ARBA" id="ARBA00005061"/>
    </source>
</evidence>
<evidence type="ECO:0000256" key="2">
    <source>
        <dbReference type="ARBA" id="ARBA00008900"/>
    </source>
</evidence>